<protein>
    <submittedName>
        <fullName evidence="2">Uncharacterized protein</fullName>
    </submittedName>
</protein>
<reference evidence="2" key="1">
    <citation type="submission" date="2016-10" db="EMBL/GenBank/DDBJ databases">
        <authorList>
            <person name="Benchimol M."/>
            <person name="Almeida L.G."/>
            <person name="Vasconcelos A.T."/>
            <person name="Perreira-Neves A."/>
            <person name="Rosa I.A."/>
            <person name="Tasca T."/>
            <person name="Bogo M.R."/>
            <person name="de Souza W."/>
        </authorList>
    </citation>
    <scope>NUCLEOTIDE SEQUENCE [LARGE SCALE GENOMIC DNA]</scope>
    <source>
        <strain evidence="2">K</strain>
    </source>
</reference>
<feature type="transmembrane region" description="Helical" evidence="1">
    <location>
        <begin position="43"/>
        <end position="65"/>
    </location>
</feature>
<dbReference type="AlphaFoldDB" id="A0A1J4KQH6"/>
<organism evidence="2 3">
    <name type="scientific">Tritrichomonas foetus</name>
    <dbReference type="NCBI Taxonomy" id="1144522"/>
    <lineage>
        <taxon>Eukaryota</taxon>
        <taxon>Metamonada</taxon>
        <taxon>Parabasalia</taxon>
        <taxon>Tritrichomonadida</taxon>
        <taxon>Tritrichomonadidae</taxon>
        <taxon>Tritrichomonas</taxon>
    </lineage>
</organism>
<keyword evidence="1" id="KW-1133">Transmembrane helix</keyword>
<evidence type="ECO:0000313" key="3">
    <source>
        <dbReference type="Proteomes" id="UP000179807"/>
    </source>
</evidence>
<comment type="caution">
    <text evidence="2">The sequence shown here is derived from an EMBL/GenBank/DDBJ whole genome shotgun (WGS) entry which is preliminary data.</text>
</comment>
<dbReference type="OrthoDB" id="31616at2759"/>
<keyword evidence="3" id="KW-1185">Reference proteome</keyword>
<evidence type="ECO:0000313" key="2">
    <source>
        <dbReference type="EMBL" id="OHT13543.1"/>
    </source>
</evidence>
<dbReference type="RefSeq" id="XP_068366679.1">
    <property type="nucleotide sequence ID" value="XM_068491194.1"/>
</dbReference>
<keyword evidence="1" id="KW-0812">Transmembrane</keyword>
<evidence type="ECO:0000256" key="1">
    <source>
        <dbReference type="SAM" id="Phobius"/>
    </source>
</evidence>
<gene>
    <name evidence="2" type="ORF">TRFO_03282</name>
</gene>
<accession>A0A1J4KQH6</accession>
<sequence>MTQEEKHTKVPLQVKSTIQTNKQKDAKSINSIHIFSRDSIEEILLYLLKIVQFLFTYVSTLYVTFHDKFVSLFRITPDDNIFDDASDFEDLFGATRGGTNFLGLYTRDQIASMIKNSPLAEKIDKLGYSDWYIDFDLSDCFTHYGYVKCRSFPNPEQFLAFIICQIGEYHPSIIDLPFCNINMLNIRWFNLQNPYAAFQPDRPRLPGQRYPGTGLARDAFVMLREAAIKSKRDGIVNVPEHFHNAYGYKHFLFLNPSHQGIFERIVHDLSSDISEKGLAMVSWAIYLGFMRQGTEKYCWDPSDQVFPISRRMISYFLARKYQKESREAFKNSPGFVIDWEKAEKQCLSGILHYSESENSINLRTK</sequence>
<dbReference type="EMBL" id="MLAK01000509">
    <property type="protein sequence ID" value="OHT13543.1"/>
    <property type="molecule type" value="Genomic_DNA"/>
</dbReference>
<dbReference type="Proteomes" id="UP000179807">
    <property type="component" value="Unassembled WGS sequence"/>
</dbReference>
<keyword evidence="1" id="KW-0472">Membrane</keyword>
<name>A0A1J4KQH6_9EUKA</name>
<dbReference type="VEuPathDB" id="TrichDB:TRFO_03282"/>
<dbReference type="GeneID" id="94825898"/>
<proteinExistence type="predicted"/>